<evidence type="ECO:0000256" key="1">
    <source>
        <dbReference type="SAM" id="MobiDB-lite"/>
    </source>
</evidence>
<organism evidence="2">
    <name type="scientific">Trepomonas sp. PC1</name>
    <dbReference type="NCBI Taxonomy" id="1076344"/>
    <lineage>
        <taxon>Eukaryota</taxon>
        <taxon>Metamonada</taxon>
        <taxon>Diplomonadida</taxon>
        <taxon>Hexamitidae</taxon>
        <taxon>Hexamitinae</taxon>
        <taxon>Trepomonas</taxon>
    </lineage>
</organism>
<feature type="region of interest" description="Disordered" evidence="1">
    <location>
        <begin position="968"/>
        <end position="992"/>
    </location>
</feature>
<dbReference type="AlphaFoldDB" id="A0A146K5E5"/>
<proteinExistence type="predicted"/>
<evidence type="ECO:0000313" key="2">
    <source>
        <dbReference type="EMBL" id="JAP90781.1"/>
    </source>
</evidence>
<name>A0A146K5E5_9EUKA</name>
<dbReference type="EMBL" id="GDID01005825">
    <property type="protein sequence ID" value="JAP90781.1"/>
    <property type="molecule type" value="Transcribed_RNA"/>
</dbReference>
<accession>A0A146K5E5</accession>
<sequence>MLPPSVAKILNLASQQSHSAQGFIIAEKNIKNSPALKLLCAFARRWGSDVASKGDDYNCEFLVGKNRVADVVRQVLTYLPSSNFNDLLTDLQSWLADRVAEANLQNEPWFTKDFCQLVDSRRGKFDKREHTTLNENPDVVTVKKELKQSQMIDMTEIQQRHLARIKIAEQQAIDEKPQPVKSAPSFPMIVPKPKQNYQYRDRSHSFYKTTYNEQSEPQAILTDAQHQLIHGEKIYILDAQPNSKNPSTFENNIRKSVHIVNGELNVPLHEKQLQQPIQRTKITNQLQLAQELDQRGVTDKLDAPSVELQMQQIFAHQIDKSVLQNVKAYSDGRAKAKALHQQMKQSVNLQGGGTRHMNDLPQSNLQYFSTVNRQVPLIHDIDDDFECKDSPMQIHDDFVDQGDDFTGLGIGQMGEVMKQTFTATPQEGILEKEQRPGYQYRQKIVSETIDKMAIPQFDRQTLPLDLKKNTKTDSLVSADQLVKQRVENAQIDVFNGGKRKIDPKVYQGVMLANNLFTNDDLGLQSDSEEQKLLDSEASDEIAIKEVKIDFQRRSEQLQGLKSDLDKFSQIKQEVLQSDQLLKQMNTNKAKVIKKEKEQFDKDQAEKMRELKKKMENADESKKKKMPKPKTFKPKCLEEMAKTISGAPRQIEQMVIQQREQNQTLLGQKQLATAISKELDSIAKKDREMEETFEQNINKQLRQTEMFPLITQAQTVTAKETVPLVGVVKQLVGKHLIPPSKEQLARQATQYQPQQQSSEPTEFQMPFIYQKPLIQEIKEKQERTVKLPTQIDAQQSALISRTYLPVPPPQKEANSTRGDWISIGRQNQTVLIKKSDQEKPISDLQQMINKAELFQKQTVIKKSKLEIDQQIDHKITNLQKPKEVDIQQENAKPHECQQMDLLRAQIHSAQQGRQNVSLSLMEMYQKNKKDAELKQKLKEAGINVLEAPQVEVVPNPILVALSNVKPLVDKDPFAREAKKKKEKKGKKGKKGKK</sequence>
<protein>
    <submittedName>
        <fullName evidence="2">Uncharacterized protein</fullName>
    </submittedName>
</protein>
<reference evidence="2" key="1">
    <citation type="submission" date="2015-07" db="EMBL/GenBank/DDBJ databases">
        <title>Adaptation to a free-living lifestyle via gene acquisitions in the diplomonad Trepomonas sp. PC1.</title>
        <authorList>
            <person name="Xu F."/>
            <person name="Jerlstrom-Hultqvist J."/>
            <person name="Kolisko M."/>
            <person name="Simpson A.G.B."/>
            <person name="Roger A.J."/>
            <person name="Svard S.G."/>
            <person name="Andersson J.O."/>
        </authorList>
    </citation>
    <scope>NUCLEOTIDE SEQUENCE</scope>
    <source>
        <strain evidence="2">PC1</strain>
    </source>
</reference>
<gene>
    <name evidence="2" type="ORF">TPC1_17820</name>
</gene>
<feature type="compositionally biased region" description="Basic residues" evidence="1">
    <location>
        <begin position="976"/>
        <end position="992"/>
    </location>
</feature>